<dbReference type="RefSeq" id="WP_092123722.1">
    <property type="nucleotide sequence ID" value="NZ_FMXO01000022.1"/>
</dbReference>
<protein>
    <submittedName>
        <fullName evidence="1">Uncharacterized protein</fullName>
    </submittedName>
</protein>
<evidence type="ECO:0000313" key="1">
    <source>
        <dbReference type="EMBL" id="SDB60441.1"/>
    </source>
</evidence>
<accession>A0A1G6ESR7</accession>
<evidence type="ECO:0000313" key="2">
    <source>
        <dbReference type="Proteomes" id="UP000198771"/>
    </source>
</evidence>
<dbReference type="EMBL" id="FMXO01000022">
    <property type="protein sequence ID" value="SDB60441.1"/>
    <property type="molecule type" value="Genomic_DNA"/>
</dbReference>
<organism evidence="1 2">
    <name type="scientific">Desulfonatronum thiosulfatophilum</name>
    <dbReference type="NCBI Taxonomy" id="617002"/>
    <lineage>
        <taxon>Bacteria</taxon>
        <taxon>Pseudomonadati</taxon>
        <taxon>Thermodesulfobacteriota</taxon>
        <taxon>Desulfovibrionia</taxon>
        <taxon>Desulfovibrionales</taxon>
        <taxon>Desulfonatronaceae</taxon>
        <taxon>Desulfonatronum</taxon>
    </lineage>
</organism>
<name>A0A1G6ESR7_9BACT</name>
<dbReference type="AlphaFoldDB" id="A0A1G6ESR7"/>
<dbReference type="Proteomes" id="UP000198771">
    <property type="component" value="Unassembled WGS sequence"/>
</dbReference>
<gene>
    <name evidence="1" type="ORF">SAMN05660653_03100</name>
</gene>
<keyword evidence="2" id="KW-1185">Reference proteome</keyword>
<reference evidence="1 2" key="1">
    <citation type="submission" date="2016-10" db="EMBL/GenBank/DDBJ databases">
        <authorList>
            <person name="de Groot N.N."/>
        </authorList>
    </citation>
    <scope>NUCLEOTIDE SEQUENCE [LARGE SCALE GENOMIC DNA]</scope>
    <source>
        <strain evidence="1 2">ASO4-2</strain>
    </source>
</reference>
<sequence length="111" mass="12664">MRSYLIDELNSTDMQRLLPFLESQGLKASVDGMYWLQIPDDLLAPEQVEHAGECGPFVCSLETGHDWFKVELLVRGRGKLRCSCIAYATPKQREWILTQVDETLSHLDIPV</sequence>
<dbReference type="STRING" id="617002.SAMN05660653_03100"/>
<proteinExistence type="predicted"/>
<dbReference type="OrthoDB" id="5459426at2"/>